<comment type="caution">
    <text evidence="1">The sequence shown here is derived from an EMBL/GenBank/DDBJ whole genome shotgun (WGS) entry which is preliminary data.</text>
</comment>
<dbReference type="GO" id="GO:0051213">
    <property type="term" value="F:dioxygenase activity"/>
    <property type="evidence" value="ECO:0007669"/>
    <property type="project" value="InterPro"/>
</dbReference>
<dbReference type="AlphaFoldDB" id="A0A4Q9KMK5"/>
<accession>A0A4Q9KMK5</accession>
<organism evidence="1 2">
    <name type="scientific">Propioniciclava tarda</name>
    <dbReference type="NCBI Taxonomy" id="433330"/>
    <lineage>
        <taxon>Bacteria</taxon>
        <taxon>Bacillati</taxon>
        <taxon>Actinomycetota</taxon>
        <taxon>Actinomycetes</taxon>
        <taxon>Propionibacteriales</taxon>
        <taxon>Propionibacteriaceae</taxon>
        <taxon>Propioniciclava</taxon>
    </lineage>
</organism>
<sequence>MDAFTFTLGRLSDAAIEDLAPDFETLAPNQYADGAYRLRRFSHFEFDRAEQRLTLLPPKDFVQGDDINHFQPGVARRYDDLLPTTWDTRGFGELIADFARLGALPELVRIEVHQLRVIALPGTAVETAPEGVHQDGFDRICIATLGRAHSTGADLSLHESGDAPALATLRQQAGQYVVLNDRTMWHSANPVVAVDAGLSGYWDAFVLTAHRA</sequence>
<gene>
    <name evidence="1" type="ORF">ET996_08190</name>
</gene>
<protein>
    <recommendedName>
        <fullName evidence="3">Agglutination protein</fullName>
    </recommendedName>
</protein>
<dbReference type="Gene3D" id="2.60.120.620">
    <property type="entry name" value="q2cbj1_9rhob like domain"/>
    <property type="match status" value="1"/>
</dbReference>
<dbReference type="Proteomes" id="UP000291933">
    <property type="component" value="Unassembled WGS sequence"/>
</dbReference>
<keyword evidence="2" id="KW-1185">Reference proteome</keyword>
<dbReference type="RefSeq" id="WP_131172068.1">
    <property type="nucleotide sequence ID" value="NZ_FXTL01000007.1"/>
</dbReference>
<dbReference type="EMBL" id="SDMR01000008">
    <property type="protein sequence ID" value="TBT94979.1"/>
    <property type="molecule type" value="Genomic_DNA"/>
</dbReference>
<name>A0A4Q9KMK5_PROTD</name>
<evidence type="ECO:0008006" key="3">
    <source>
        <dbReference type="Google" id="ProtNLM"/>
    </source>
</evidence>
<dbReference type="InterPro" id="IPR018724">
    <property type="entry name" value="2OG-Fe_dioxygenase"/>
</dbReference>
<dbReference type="Pfam" id="PF10014">
    <property type="entry name" value="2OG-Fe_Oxy_2"/>
    <property type="match status" value="1"/>
</dbReference>
<evidence type="ECO:0000313" key="2">
    <source>
        <dbReference type="Proteomes" id="UP000291933"/>
    </source>
</evidence>
<proteinExistence type="predicted"/>
<dbReference type="OrthoDB" id="6681382at2"/>
<reference evidence="1 2" key="1">
    <citation type="submission" date="2019-01" db="EMBL/GenBank/DDBJ databases">
        <title>Lactibacter flavus gen. nov., sp. nov., a novel bacterium of the family Propionibacteriaceae isolated from raw milk and dairy products.</title>
        <authorList>
            <person name="Huptas C."/>
            <person name="Wenning M."/>
            <person name="Breitenwieser F."/>
            <person name="Doll E."/>
            <person name="Von Neubeck M."/>
            <person name="Busse H.-J."/>
            <person name="Scherer S."/>
        </authorList>
    </citation>
    <scope>NUCLEOTIDE SEQUENCE [LARGE SCALE GENOMIC DNA]</scope>
    <source>
        <strain evidence="1 2">DSM 22130</strain>
    </source>
</reference>
<evidence type="ECO:0000313" key="1">
    <source>
        <dbReference type="EMBL" id="TBT94979.1"/>
    </source>
</evidence>